<dbReference type="OrthoDB" id="252464at2"/>
<feature type="domain" description="AB hydrolase-1" evidence="1">
    <location>
        <begin position="3"/>
        <end position="106"/>
    </location>
</feature>
<dbReference type="Proteomes" id="UP000282832">
    <property type="component" value="Unassembled WGS sequence"/>
</dbReference>
<keyword evidence="2" id="KW-0378">Hydrolase</keyword>
<keyword evidence="3" id="KW-1185">Reference proteome</keyword>
<organism evidence="2 3">
    <name type="scientific">Sandaracinomonas limnophila</name>
    <dbReference type="NCBI Taxonomy" id="1862386"/>
    <lineage>
        <taxon>Bacteria</taxon>
        <taxon>Pseudomonadati</taxon>
        <taxon>Bacteroidota</taxon>
        <taxon>Cytophagia</taxon>
        <taxon>Cytophagales</taxon>
        <taxon>Flectobacillaceae</taxon>
        <taxon>Sandaracinomonas</taxon>
    </lineage>
</organism>
<evidence type="ECO:0000313" key="3">
    <source>
        <dbReference type="Proteomes" id="UP000282832"/>
    </source>
</evidence>
<dbReference type="Gene3D" id="3.40.50.1820">
    <property type="entry name" value="alpha/beta hydrolase"/>
    <property type="match status" value="1"/>
</dbReference>
<dbReference type="InterPro" id="IPR029058">
    <property type="entry name" value="AB_hydrolase_fold"/>
</dbReference>
<reference evidence="2 3" key="1">
    <citation type="submission" date="2019-01" db="EMBL/GenBank/DDBJ databases">
        <authorList>
            <person name="Chen W.-M."/>
        </authorList>
    </citation>
    <scope>NUCLEOTIDE SEQUENCE [LARGE SCALE GENOMIC DNA]</scope>
    <source>
        <strain evidence="2 3">FSY-15</strain>
    </source>
</reference>
<dbReference type="Pfam" id="PF00561">
    <property type="entry name" value="Abhydrolase_1"/>
    <property type="match status" value="1"/>
</dbReference>
<gene>
    <name evidence="2" type="ORF">EOJ36_06825</name>
</gene>
<dbReference type="InterPro" id="IPR050266">
    <property type="entry name" value="AB_hydrolase_sf"/>
</dbReference>
<dbReference type="GO" id="GO:0016787">
    <property type="term" value="F:hydrolase activity"/>
    <property type="evidence" value="ECO:0007669"/>
    <property type="project" value="UniProtKB-KW"/>
</dbReference>
<dbReference type="InterPro" id="IPR000073">
    <property type="entry name" value="AB_hydrolase_1"/>
</dbReference>
<dbReference type="AlphaFoldDB" id="A0A437PR24"/>
<name>A0A437PR24_9BACT</name>
<dbReference type="PANTHER" id="PTHR43798">
    <property type="entry name" value="MONOACYLGLYCEROL LIPASE"/>
    <property type="match status" value="1"/>
</dbReference>
<dbReference type="PRINTS" id="PR00111">
    <property type="entry name" value="ABHYDROLASE"/>
</dbReference>
<dbReference type="EMBL" id="SACY01000003">
    <property type="protein sequence ID" value="RVU24722.1"/>
    <property type="molecule type" value="Genomic_DNA"/>
</dbReference>
<dbReference type="RefSeq" id="WP_127803702.1">
    <property type="nucleotide sequence ID" value="NZ_SACY01000003.1"/>
</dbReference>
<proteinExistence type="predicted"/>
<accession>A0A437PR24</accession>
<evidence type="ECO:0000259" key="1">
    <source>
        <dbReference type="Pfam" id="PF00561"/>
    </source>
</evidence>
<comment type="caution">
    <text evidence="2">The sequence shown here is derived from an EMBL/GenBank/DDBJ whole genome shotgun (WGS) entry which is preliminary data.</text>
</comment>
<protein>
    <submittedName>
        <fullName evidence="2">Alpha/beta hydrolase</fullName>
    </submittedName>
</protein>
<dbReference type="SUPFAM" id="SSF53474">
    <property type="entry name" value="alpha/beta-Hydrolases"/>
    <property type="match status" value="1"/>
</dbReference>
<sequence>MKPTILFIHGFGEDAQIWDDFLPNFSWDWDIEKIDYSAWTDCSSIAEYADKIVKELNQGPYYLVGHSMGGYIALELASKYSDKILKVAMVNSTAKADTDEKKVQRAKTAELLRKHGTSVFIRTFLPNMFAESKRDELKGLIDILINKYQELSNEALARATESMSVRADFQSFLQETSIPFLFIAGEEDSFFTIDSILEYLQFPGSKHSLVSLPIVGHHATYEAPTAVHYLLEEFFNQ</sequence>
<evidence type="ECO:0000313" key="2">
    <source>
        <dbReference type="EMBL" id="RVU24722.1"/>
    </source>
</evidence>